<evidence type="ECO:0000313" key="1">
    <source>
        <dbReference type="EMBL" id="MCG2579062.1"/>
    </source>
</evidence>
<accession>A0ABS9K7A9</accession>
<gene>
    <name evidence="1" type="ORF">LZ012_18885</name>
</gene>
<proteinExistence type="predicted"/>
<dbReference type="Proteomes" id="UP001165384">
    <property type="component" value="Unassembled WGS sequence"/>
</dbReference>
<dbReference type="EMBL" id="JAKLTN010000008">
    <property type="protein sequence ID" value="MCG2579062.1"/>
    <property type="molecule type" value="Genomic_DNA"/>
</dbReference>
<comment type="caution">
    <text evidence="1">The sequence shown here is derived from an EMBL/GenBank/DDBJ whole genome shotgun (WGS) entry which is preliminary data.</text>
</comment>
<name>A0ABS9K7A9_9RHOO</name>
<reference evidence="1" key="1">
    <citation type="submission" date="2022-01" db="EMBL/GenBank/DDBJ databases">
        <authorList>
            <person name="Jo J.-H."/>
            <person name="Im W.-T."/>
        </authorList>
    </citation>
    <scope>NUCLEOTIDE SEQUENCE</scope>
    <source>
        <strain evidence="1">XY25</strain>
    </source>
</reference>
<keyword evidence="2" id="KW-1185">Reference proteome</keyword>
<dbReference type="RefSeq" id="WP_275712510.1">
    <property type="nucleotide sequence ID" value="NZ_JAKLTN010000008.1"/>
</dbReference>
<organism evidence="1 2">
    <name type="scientific">Dechloromonas hankyongensis</name>
    <dbReference type="NCBI Taxonomy" id="2908002"/>
    <lineage>
        <taxon>Bacteria</taxon>
        <taxon>Pseudomonadati</taxon>
        <taxon>Pseudomonadota</taxon>
        <taxon>Betaproteobacteria</taxon>
        <taxon>Rhodocyclales</taxon>
        <taxon>Azonexaceae</taxon>
        <taxon>Dechloromonas</taxon>
    </lineage>
</organism>
<sequence>MPVLPRLILLHKQKTSGRVRFLCFSAGILAFGPLPALAALRDEDYSPTVQFHPTAVVREAEVHLGLPEGAIEPEAEFAAWVDTPEGDVPVLLAAFSATDPPFAAAERSNGRFIAMTESRHLSDVERQLLRRAYEHVLG</sequence>
<protein>
    <submittedName>
        <fullName evidence="1">Uncharacterized protein</fullName>
    </submittedName>
</protein>
<evidence type="ECO:0000313" key="2">
    <source>
        <dbReference type="Proteomes" id="UP001165384"/>
    </source>
</evidence>